<proteinExistence type="predicted"/>
<organism evidence="1">
    <name type="scientific">Arundo donax</name>
    <name type="common">Giant reed</name>
    <name type="synonym">Donax arundinaceus</name>
    <dbReference type="NCBI Taxonomy" id="35708"/>
    <lineage>
        <taxon>Eukaryota</taxon>
        <taxon>Viridiplantae</taxon>
        <taxon>Streptophyta</taxon>
        <taxon>Embryophyta</taxon>
        <taxon>Tracheophyta</taxon>
        <taxon>Spermatophyta</taxon>
        <taxon>Magnoliopsida</taxon>
        <taxon>Liliopsida</taxon>
        <taxon>Poales</taxon>
        <taxon>Poaceae</taxon>
        <taxon>PACMAD clade</taxon>
        <taxon>Arundinoideae</taxon>
        <taxon>Arundineae</taxon>
        <taxon>Arundo</taxon>
    </lineage>
</organism>
<name>A0A0A9ASY7_ARUDO</name>
<reference evidence="1" key="2">
    <citation type="journal article" date="2015" name="Data Brief">
        <title>Shoot transcriptome of the giant reed, Arundo donax.</title>
        <authorList>
            <person name="Barrero R.A."/>
            <person name="Guerrero F.D."/>
            <person name="Moolhuijzen P."/>
            <person name="Goolsby J.A."/>
            <person name="Tidwell J."/>
            <person name="Bellgard S.E."/>
            <person name="Bellgard M.I."/>
        </authorList>
    </citation>
    <scope>NUCLEOTIDE SEQUENCE</scope>
    <source>
        <tissue evidence="1">Shoot tissue taken approximately 20 cm above the soil surface</tissue>
    </source>
</reference>
<protein>
    <submittedName>
        <fullName evidence="1">Uncharacterized protein</fullName>
    </submittedName>
</protein>
<evidence type="ECO:0000313" key="1">
    <source>
        <dbReference type="EMBL" id="JAD54231.1"/>
    </source>
</evidence>
<accession>A0A0A9ASY7</accession>
<dbReference type="EMBL" id="GBRH01243664">
    <property type="protein sequence ID" value="JAD54231.1"/>
    <property type="molecule type" value="Transcribed_RNA"/>
</dbReference>
<sequence length="40" mass="4650">MSDIEKWPHEKKRFLLELDIVSAFYSYVSIFNSNLVGGSE</sequence>
<reference evidence="1" key="1">
    <citation type="submission" date="2014-09" db="EMBL/GenBank/DDBJ databases">
        <authorList>
            <person name="Magalhaes I.L.F."/>
            <person name="Oliveira U."/>
            <person name="Santos F.R."/>
            <person name="Vidigal T.H.D.A."/>
            <person name="Brescovit A.D."/>
            <person name="Santos A.J."/>
        </authorList>
    </citation>
    <scope>NUCLEOTIDE SEQUENCE</scope>
    <source>
        <tissue evidence="1">Shoot tissue taken approximately 20 cm above the soil surface</tissue>
    </source>
</reference>
<dbReference type="AlphaFoldDB" id="A0A0A9ASY7"/>